<proteinExistence type="predicted"/>
<sequence>MDILIVSTSIAPTMIAAIPETVVLPPVQAETVPAVPLVQIDIMLAPVVERGIRATAEARQLREFKRHNPKEFFGGTNLVAAEMFLKSHEKVHNIIVTEEHMRASIFSSMLIAR</sequence>
<dbReference type="Proteomes" id="UP001417504">
    <property type="component" value="Unassembled WGS sequence"/>
</dbReference>
<gene>
    <name evidence="1" type="ORF">Sjap_022202</name>
</gene>
<dbReference type="EMBL" id="JBBNAE010000009">
    <property type="protein sequence ID" value="KAK9096705.1"/>
    <property type="molecule type" value="Genomic_DNA"/>
</dbReference>
<evidence type="ECO:0000313" key="2">
    <source>
        <dbReference type="Proteomes" id="UP001417504"/>
    </source>
</evidence>
<evidence type="ECO:0000313" key="1">
    <source>
        <dbReference type="EMBL" id="KAK9096705.1"/>
    </source>
</evidence>
<comment type="caution">
    <text evidence="1">The sequence shown here is derived from an EMBL/GenBank/DDBJ whole genome shotgun (WGS) entry which is preliminary data.</text>
</comment>
<reference evidence="1 2" key="1">
    <citation type="submission" date="2024-01" db="EMBL/GenBank/DDBJ databases">
        <title>Genome assemblies of Stephania.</title>
        <authorList>
            <person name="Yang L."/>
        </authorList>
    </citation>
    <scope>NUCLEOTIDE SEQUENCE [LARGE SCALE GENOMIC DNA]</scope>
    <source>
        <strain evidence="1">QJT</strain>
        <tissue evidence="1">Leaf</tissue>
    </source>
</reference>
<keyword evidence="2" id="KW-1185">Reference proteome</keyword>
<accession>A0AAP0HUT7</accession>
<organism evidence="1 2">
    <name type="scientific">Stephania japonica</name>
    <dbReference type="NCBI Taxonomy" id="461633"/>
    <lineage>
        <taxon>Eukaryota</taxon>
        <taxon>Viridiplantae</taxon>
        <taxon>Streptophyta</taxon>
        <taxon>Embryophyta</taxon>
        <taxon>Tracheophyta</taxon>
        <taxon>Spermatophyta</taxon>
        <taxon>Magnoliopsida</taxon>
        <taxon>Ranunculales</taxon>
        <taxon>Menispermaceae</taxon>
        <taxon>Menispermoideae</taxon>
        <taxon>Cissampelideae</taxon>
        <taxon>Stephania</taxon>
    </lineage>
</organism>
<name>A0AAP0HUT7_9MAGN</name>
<protein>
    <submittedName>
        <fullName evidence="1">Uncharacterized protein</fullName>
    </submittedName>
</protein>
<dbReference type="AlphaFoldDB" id="A0AAP0HUT7"/>